<keyword evidence="10" id="KW-0430">Lectin</keyword>
<evidence type="ECO:0000259" key="23">
    <source>
        <dbReference type="PROSITE" id="PS50011"/>
    </source>
</evidence>
<dbReference type="InterPro" id="IPR013320">
    <property type="entry name" value="ConA-like_dom_sf"/>
</dbReference>
<evidence type="ECO:0000256" key="1">
    <source>
        <dbReference type="ARBA" id="ARBA00004251"/>
    </source>
</evidence>
<evidence type="ECO:0000256" key="12">
    <source>
        <dbReference type="ARBA" id="ARBA00022777"/>
    </source>
</evidence>
<sequence length="664" mass="74449">MLEMKTIVVSTLVWVLLLRTTAFSDQSFIFNGFRGANLSLSGLAEITSDDGLLRLTNTTTQHKGHAFYPTPIRFEKSSSFSTTFVFSILSEYPDLSSHGIAFALSPTTDLPGSLPSQFLGLFNNTNNGNSSNHVVAVELDTILSTEFDDIDDNHVGIDVNDLRSASSTTAGYFIDDGGFRNLSLRSGEPMQLWVEYDGTDMRLNVTLFPVGAPKPEVPLLSKTIELSKFVLKDTYVGFSSSTGSIITSHYILGWSFKMNGKAEDLDLSELPSLPRIGPKDKPRLLTVGLPVILSAVVFTAVMISGIMLWRRYKYAELLEDWELECGPRRFSYKDLYQATKGFRERGIIGTGGFGRVYKGVLQNDQREVAIKRVSHESRQGLREFLAEIASIGHLRHRNIAQLLGYCRRKGELLLVYDYMSNGSLDKFLFDKNKQTVLNWRQRFHIVKGVASGLLYLHEGWEQLVIHRDIKSSNVLLDGEMNGRLGDFGLSRLYNHGTDPQTTNVAGTLGYIAPELPMTGRNTVATDVFAFGAFLLEVACGRRPIESSDEVMNLVDWVMDHWRKGAVMETVDARLGSDDFVAEEVELVIKLGLLCTHGVPHSRPNMRQVMQFLDRDIELPDFSMDYMNGGVPEHDRGFDDFFMSTSSEQAFFWSKNRCSLERSLM</sequence>
<evidence type="ECO:0000256" key="18">
    <source>
        <dbReference type="ARBA" id="ARBA00047899"/>
    </source>
</evidence>
<keyword evidence="16 24" id="KW-0675">Receptor</keyword>
<dbReference type="SUPFAM" id="SSF49899">
    <property type="entry name" value="Concanavalin A-like lectins/glucanases"/>
    <property type="match status" value="1"/>
</dbReference>
<feature type="chain" id="PRO_5043631105" description="non-specific serine/threonine protein kinase" evidence="22">
    <location>
        <begin position="25"/>
        <end position="664"/>
    </location>
</feature>
<keyword evidence="25" id="KW-1185">Reference proteome</keyword>
<comment type="caution">
    <text evidence="24">The sequence shown here is derived from an EMBL/GenBank/DDBJ whole genome shotgun (WGS) entry which is preliminary data.</text>
</comment>
<dbReference type="PANTHER" id="PTHR27007">
    <property type="match status" value="1"/>
</dbReference>
<accession>A0AAV9BE12</accession>
<comment type="subcellular location">
    <subcellularLocation>
        <location evidence="1">Cell membrane</location>
        <topology evidence="1">Single-pass type I membrane protein</topology>
    </subcellularLocation>
</comment>
<evidence type="ECO:0000256" key="9">
    <source>
        <dbReference type="ARBA" id="ARBA00022729"/>
    </source>
</evidence>
<keyword evidence="5" id="KW-1003">Cell membrane</keyword>
<evidence type="ECO:0000256" key="22">
    <source>
        <dbReference type="SAM" id="SignalP"/>
    </source>
</evidence>
<keyword evidence="7" id="KW-0808">Transferase</keyword>
<keyword evidence="8 21" id="KW-0812">Transmembrane</keyword>
<dbReference type="EMBL" id="JAUJYN010000004">
    <property type="protein sequence ID" value="KAK1274581.1"/>
    <property type="molecule type" value="Genomic_DNA"/>
</dbReference>
<dbReference type="AlphaFoldDB" id="A0AAV9BE12"/>
<feature type="transmembrane region" description="Helical" evidence="21">
    <location>
        <begin position="284"/>
        <end position="309"/>
    </location>
</feature>
<dbReference type="GO" id="GO:0005524">
    <property type="term" value="F:ATP binding"/>
    <property type="evidence" value="ECO:0007669"/>
    <property type="project" value="UniProtKB-UniRule"/>
</dbReference>
<evidence type="ECO:0000256" key="17">
    <source>
        <dbReference type="ARBA" id="ARBA00023180"/>
    </source>
</evidence>
<evidence type="ECO:0000256" key="6">
    <source>
        <dbReference type="ARBA" id="ARBA00022527"/>
    </source>
</evidence>
<evidence type="ECO:0000256" key="14">
    <source>
        <dbReference type="ARBA" id="ARBA00022989"/>
    </source>
</evidence>
<evidence type="ECO:0000256" key="20">
    <source>
        <dbReference type="PROSITE-ProRule" id="PRU10141"/>
    </source>
</evidence>
<dbReference type="CDD" id="cd06899">
    <property type="entry name" value="lectin_legume_LecRK_Arcelin_ConA"/>
    <property type="match status" value="1"/>
</dbReference>
<evidence type="ECO:0000256" key="11">
    <source>
        <dbReference type="ARBA" id="ARBA00022741"/>
    </source>
</evidence>
<evidence type="ECO:0000256" key="15">
    <source>
        <dbReference type="ARBA" id="ARBA00023136"/>
    </source>
</evidence>
<dbReference type="SMART" id="SM00220">
    <property type="entry name" value="S_TKc"/>
    <property type="match status" value="1"/>
</dbReference>
<reference evidence="24" key="2">
    <citation type="submission" date="2023-06" db="EMBL/GenBank/DDBJ databases">
        <authorList>
            <person name="Ma L."/>
            <person name="Liu K.-W."/>
            <person name="Li Z."/>
            <person name="Hsiao Y.-Y."/>
            <person name="Qi Y."/>
            <person name="Fu T."/>
            <person name="Tang G."/>
            <person name="Zhang D."/>
            <person name="Sun W.-H."/>
            <person name="Liu D.-K."/>
            <person name="Li Y."/>
            <person name="Chen G.-Z."/>
            <person name="Liu X.-D."/>
            <person name="Liao X.-Y."/>
            <person name="Jiang Y.-T."/>
            <person name="Yu X."/>
            <person name="Hao Y."/>
            <person name="Huang J."/>
            <person name="Zhao X.-W."/>
            <person name="Ke S."/>
            <person name="Chen Y.-Y."/>
            <person name="Wu W.-L."/>
            <person name="Hsu J.-L."/>
            <person name="Lin Y.-F."/>
            <person name="Huang M.-D."/>
            <person name="Li C.-Y."/>
            <person name="Huang L."/>
            <person name="Wang Z.-W."/>
            <person name="Zhao X."/>
            <person name="Zhong W.-Y."/>
            <person name="Peng D.-H."/>
            <person name="Ahmad S."/>
            <person name="Lan S."/>
            <person name="Zhang J.-S."/>
            <person name="Tsai W.-C."/>
            <person name="Van De Peer Y."/>
            <person name="Liu Z.-J."/>
        </authorList>
    </citation>
    <scope>NUCLEOTIDE SEQUENCE</scope>
    <source>
        <strain evidence="24">SCP</strain>
        <tissue evidence="24">Leaves</tissue>
    </source>
</reference>
<dbReference type="PROSITE" id="PS00307">
    <property type="entry name" value="LECTIN_LEGUME_BETA"/>
    <property type="match status" value="1"/>
</dbReference>
<dbReference type="FunFam" id="3.30.200.20:FF:000112">
    <property type="entry name" value="Lectin-domain containing receptor kinase A4.3"/>
    <property type="match status" value="1"/>
</dbReference>
<keyword evidence="11 20" id="KW-0547">Nucleotide-binding</keyword>
<evidence type="ECO:0000313" key="25">
    <source>
        <dbReference type="Proteomes" id="UP001179952"/>
    </source>
</evidence>
<comment type="catalytic activity">
    <reaction evidence="18">
        <text>L-threonyl-[protein] + ATP = O-phospho-L-threonyl-[protein] + ADP + H(+)</text>
        <dbReference type="Rhea" id="RHEA:46608"/>
        <dbReference type="Rhea" id="RHEA-COMP:11060"/>
        <dbReference type="Rhea" id="RHEA-COMP:11605"/>
        <dbReference type="ChEBI" id="CHEBI:15378"/>
        <dbReference type="ChEBI" id="CHEBI:30013"/>
        <dbReference type="ChEBI" id="CHEBI:30616"/>
        <dbReference type="ChEBI" id="CHEBI:61977"/>
        <dbReference type="ChEBI" id="CHEBI:456216"/>
        <dbReference type="EC" id="2.7.11.1"/>
    </reaction>
</comment>
<dbReference type="Proteomes" id="UP001179952">
    <property type="component" value="Unassembled WGS sequence"/>
</dbReference>
<keyword evidence="15 21" id="KW-0472">Membrane</keyword>
<dbReference type="Gene3D" id="3.30.200.20">
    <property type="entry name" value="Phosphorylase Kinase, domain 1"/>
    <property type="match status" value="1"/>
</dbReference>
<dbReference type="EC" id="2.7.11.1" evidence="4"/>
<dbReference type="InterPro" id="IPR000719">
    <property type="entry name" value="Prot_kinase_dom"/>
</dbReference>
<dbReference type="CDD" id="cd14066">
    <property type="entry name" value="STKc_IRAK"/>
    <property type="match status" value="1"/>
</dbReference>
<gene>
    <name evidence="24" type="ORF">QJS04_geneDACA010897</name>
</gene>
<comment type="similarity">
    <text evidence="2">In the N-terminal section; belongs to the leguminous lectin family.</text>
</comment>
<dbReference type="InterPro" id="IPR050528">
    <property type="entry name" value="L-type_Lectin-RKs"/>
</dbReference>
<evidence type="ECO:0000256" key="10">
    <source>
        <dbReference type="ARBA" id="ARBA00022734"/>
    </source>
</evidence>
<feature type="binding site" evidence="20">
    <location>
        <position position="371"/>
    </location>
    <ligand>
        <name>ATP</name>
        <dbReference type="ChEBI" id="CHEBI:30616"/>
    </ligand>
</feature>
<dbReference type="Pfam" id="PF00069">
    <property type="entry name" value="Pkinase"/>
    <property type="match status" value="1"/>
</dbReference>
<comment type="similarity">
    <text evidence="3">In the C-terminal section; belongs to the protein kinase superfamily. Ser/Thr protein kinase family.</text>
</comment>
<name>A0AAV9BE12_ACOGR</name>
<dbReference type="Pfam" id="PF00139">
    <property type="entry name" value="Lectin_legB"/>
    <property type="match status" value="1"/>
</dbReference>
<comment type="catalytic activity">
    <reaction evidence="19">
        <text>L-seryl-[protein] + ATP = O-phospho-L-seryl-[protein] + ADP + H(+)</text>
        <dbReference type="Rhea" id="RHEA:17989"/>
        <dbReference type="Rhea" id="RHEA-COMP:9863"/>
        <dbReference type="Rhea" id="RHEA-COMP:11604"/>
        <dbReference type="ChEBI" id="CHEBI:15378"/>
        <dbReference type="ChEBI" id="CHEBI:29999"/>
        <dbReference type="ChEBI" id="CHEBI:30616"/>
        <dbReference type="ChEBI" id="CHEBI:83421"/>
        <dbReference type="ChEBI" id="CHEBI:456216"/>
        <dbReference type="EC" id="2.7.11.1"/>
    </reaction>
</comment>
<dbReference type="PROSITE" id="PS50011">
    <property type="entry name" value="PROTEIN_KINASE_DOM"/>
    <property type="match status" value="1"/>
</dbReference>
<keyword evidence="12 24" id="KW-0418">Kinase</keyword>
<dbReference type="InterPro" id="IPR001220">
    <property type="entry name" value="Legume_lectin_dom"/>
</dbReference>
<dbReference type="InterPro" id="IPR011009">
    <property type="entry name" value="Kinase-like_dom_sf"/>
</dbReference>
<evidence type="ECO:0000256" key="13">
    <source>
        <dbReference type="ARBA" id="ARBA00022840"/>
    </source>
</evidence>
<keyword evidence="9 22" id="KW-0732">Signal</keyword>
<keyword evidence="14 21" id="KW-1133">Transmembrane helix</keyword>
<evidence type="ECO:0000256" key="8">
    <source>
        <dbReference type="ARBA" id="ARBA00022692"/>
    </source>
</evidence>
<feature type="signal peptide" evidence="22">
    <location>
        <begin position="1"/>
        <end position="24"/>
    </location>
</feature>
<evidence type="ECO:0000256" key="2">
    <source>
        <dbReference type="ARBA" id="ARBA00008536"/>
    </source>
</evidence>
<dbReference type="GO" id="GO:0030246">
    <property type="term" value="F:carbohydrate binding"/>
    <property type="evidence" value="ECO:0007669"/>
    <property type="project" value="UniProtKB-KW"/>
</dbReference>
<dbReference type="Gene3D" id="1.10.510.10">
    <property type="entry name" value="Transferase(Phosphotransferase) domain 1"/>
    <property type="match status" value="1"/>
</dbReference>
<dbReference type="InterPro" id="IPR019825">
    <property type="entry name" value="Lectin_legB_Mn/Ca_BS"/>
</dbReference>
<evidence type="ECO:0000256" key="21">
    <source>
        <dbReference type="SAM" id="Phobius"/>
    </source>
</evidence>
<evidence type="ECO:0000313" key="24">
    <source>
        <dbReference type="EMBL" id="KAK1274581.1"/>
    </source>
</evidence>
<organism evidence="24 25">
    <name type="scientific">Acorus gramineus</name>
    <name type="common">Dwarf sweet flag</name>
    <dbReference type="NCBI Taxonomy" id="55184"/>
    <lineage>
        <taxon>Eukaryota</taxon>
        <taxon>Viridiplantae</taxon>
        <taxon>Streptophyta</taxon>
        <taxon>Embryophyta</taxon>
        <taxon>Tracheophyta</taxon>
        <taxon>Spermatophyta</taxon>
        <taxon>Magnoliopsida</taxon>
        <taxon>Liliopsida</taxon>
        <taxon>Acoraceae</taxon>
        <taxon>Acorus</taxon>
    </lineage>
</organism>
<dbReference type="PROSITE" id="PS00108">
    <property type="entry name" value="PROTEIN_KINASE_ST"/>
    <property type="match status" value="1"/>
</dbReference>
<dbReference type="PROSITE" id="PS00107">
    <property type="entry name" value="PROTEIN_KINASE_ATP"/>
    <property type="match status" value="1"/>
</dbReference>
<dbReference type="InterPro" id="IPR017441">
    <property type="entry name" value="Protein_kinase_ATP_BS"/>
</dbReference>
<proteinExistence type="inferred from homology"/>
<reference evidence="24" key="1">
    <citation type="journal article" date="2023" name="Nat. Commun.">
        <title>Diploid and tetraploid genomes of Acorus and the evolution of monocots.</title>
        <authorList>
            <person name="Ma L."/>
            <person name="Liu K.W."/>
            <person name="Li Z."/>
            <person name="Hsiao Y.Y."/>
            <person name="Qi Y."/>
            <person name="Fu T."/>
            <person name="Tang G.D."/>
            <person name="Zhang D."/>
            <person name="Sun W.H."/>
            <person name="Liu D.K."/>
            <person name="Li Y."/>
            <person name="Chen G.Z."/>
            <person name="Liu X.D."/>
            <person name="Liao X.Y."/>
            <person name="Jiang Y.T."/>
            <person name="Yu X."/>
            <person name="Hao Y."/>
            <person name="Huang J."/>
            <person name="Zhao X.W."/>
            <person name="Ke S."/>
            <person name="Chen Y.Y."/>
            <person name="Wu W.L."/>
            <person name="Hsu J.L."/>
            <person name="Lin Y.F."/>
            <person name="Huang M.D."/>
            <person name="Li C.Y."/>
            <person name="Huang L."/>
            <person name="Wang Z.W."/>
            <person name="Zhao X."/>
            <person name="Zhong W.Y."/>
            <person name="Peng D.H."/>
            <person name="Ahmad S."/>
            <person name="Lan S."/>
            <person name="Zhang J.S."/>
            <person name="Tsai W.C."/>
            <person name="Van de Peer Y."/>
            <person name="Liu Z.J."/>
        </authorList>
    </citation>
    <scope>NUCLEOTIDE SEQUENCE</scope>
    <source>
        <strain evidence="24">SCP</strain>
    </source>
</reference>
<keyword evidence="17" id="KW-0325">Glycoprotein</keyword>
<keyword evidence="6" id="KW-0723">Serine/threonine-protein kinase</keyword>
<dbReference type="GO" id="GO:0004674">
    <property type="term" value="F:protein serine/threonine kinase activity"/>
    <property type="evidence" value="ECO:0007669"/>
    <property type="project" value="UniProtKB-KW"/>
</dbReference>
<dbReference type="FunFam" id="2.60.120.200:FF:000051">
    <property type="entry name" value="L-type lectin-domain containing receptor kinase V.9"/>
    <property type="match status" value="1"/>
</dbReference>
<evidence type="ECO:0000256" key="3">
    <source>
        <dbReference type="ARBA" id="ARBA00010217"/>
    </source>
</evidence>
<evidence type="ECO:0000256" key="19">
    <source>
        <dbReference type="ARBA" id="ARBA00048679"/>
    </source>
</evidence>
<dbReference type="InterPro" id="IPR008271">
    <property type="entry name" value="Ser/Thr_kinase_AS"/>
</dbReference>
<keyword evidence="13 20" id="KW-0067">ATP-binding</keyword>
<protein>
    <recommendedName>
        <fullName evidence="4">non-specific serine/threonine protein kinase</fullName>
        <ecNumber evidence="4">2.7.11.1</ecNumber>
    </recommendedName>
</protein>
<evidence type="ECO:0000256" key="7">
    <source>
        <dbReference type="ARBA" id="ARBA00022679"/>
    </source>
</evidence>
<dbReference type="SUPFAM" id="SSF56112">
    <property type="entry name" value="Protein kinase-like (PK-like)"/>
    <property type="match status" value="1"/>
</dbReference>
<dbReference type="FunFam" id="1.10.510.10:FF:000108">
    <property type="entry name" value="L-type lectin-domain containing receptor kinase S.4"/>
    <property type="match status" value="1"/>
</dbReference>
<evidence type="ECO:0000256" key="16">
    <source>
        <dbReference type="ARBA" id="ARBA00023170"/>
    </source>
</evidence>
<dbReference type="GO" id="GO:0005886">
    <property type="term" value="C:plasma membrane"/>
    <property type="evidence" value="ECO:0007669"/>
    <property type="project" value="UniProtKB-SubCell"/>
</dbReference>
<evidence type="ECO:0000256" key="4">
    <source>
        <dbReference type="ARBA" id="ARBA00012513"/>
    </source>
</evidence>
<feature type="domain" description="Protein kinase" evidence="23">
    <location>
        <begin position="342"/>
        <end position="612"/>
    </location>
</feature>
<evidence type="ECO:0000256" key="5">
    <source>
        <dbReference type="ARBA" id="ARBA00022475"/>
    </source>
</evidence>
<dbReference type="Gene3D" id="2.60.120.200">
    <property type="match status" value="1"/>
</dbReference>